<dbReference type="STRING" id="288705.RSal33209_3478"/>
<organism evidence="2 3">
    <name type="scientific">Renibacterium salmoninarum (strain ATCC 33209 / DSM 20767 / JCM 11484 / NBRC 15589 / NCIMB 2235)</name>
    <dbReference type="NCBI Taxonomy" id="288705"/>
    <lineage>
        <taxon>Bacteria</taxon>
        <taxon>Bacillati</taxon>
        <taxon>Actinomycetota</taxon>
        <taxon>Actinomycetes</taxon>
        <taxon>Micrococcales</taxon>
        <taxon>Micrococcaceae</taxon>
        <taxon>Renibacterium</taxon>
    </lineage>
</organism>
<evidence type="ECO:0000256" key="1">
    <source>
        <dbReference type="SAM" id="MobiDB-lite"/>
    </source>
</evidence>
<proteinExistence type="predicted"/>
<sequence length="259" mass="29537">MAAVSSIYQITVRHVRREPVHNEFSYLSYQWFVDVDDLPVLPWWLAPFAQFRSKDHVGDAGLSITTNVRQYLADQGIESIGKITMLSNAAVLGYVFNPLSLFWCHHEDGSLACVIAEVHNTYGQRHLYLLGPEVSDTARVNKKFYVSPFYPVDGQYRMHLPEPGEKARLSIVLERERSKPFVASVLGNRLPATTRNIGRMLVDIPLAPLRVSVQIFYQGVKLWLRKLPVQTRPKTPPQSQYQPAQQRNNSVAHVEEVLK</sequence>
<feature type="region of interest" description="Disordered" evidence="1">
    <location>
        <begin position="231"/>
        <end position="259"/>
    </location>
</feature>
<reference evidence="3" key="1">
    <citation type="journal article" date="2008" name="J. Bacteriol.">
        <title>Genome sequence of the fish pathogen Renibacterium salmoninarum suggests reductive evolution away from an environmental Arthrobacter ancestor.</title>
        <authorList>
            <person name="Wiens G.D."/>
            <person name="Rockey D.D."/>
            <person name="Wu Z."/>
            <person name="Chang J."/>
            <person name="Levy R."/>
            <person name="Crane S."/>
            <person name="Chen D.S."/>
            <person name="Capri G.R."/>
            <person name="Burnett J.R."/>
            <person name="Sudheesh P.S."/>
            <person name="Schipma M.J."/>
            <person name="Burd H."/>
            <person name="Bhattacharyya A."/>
            <person name="Rhodes L.D."/>
            <person name="Kaul R."/>
            <person name="Strom M.S."/>
        </authorList>
    </citation>
    <scope>NUCLEOTIDE SEQUENCE [LARGE SCALE GENOMIC DNA]</scope>
    <source>
        <strain evidence="3">ATCC 33209 / DSM 20767 / JCM 11484 / NBRC 15589 / NCIMB 2235</strain>
    </source>
</reference>
<accession>A9WVG6</accession>
<evidence type="ECO:0000313" key="2">
    <source>
        <dbReference type="EMBL" id="ABY25187.1"/>
    </source>
</evidence>
<dbReference type="HOGENOM" id="CLU_065913_1_0_11"/>
<dbReference type="KEGG" id="rsa:RSal33209_3478"/>
<dbReference type="eggNOG" id="COG3496">
    <property type="taxonomic scope" value="Bacteria"/>
</dbReference>
<name>A9WVG6_RENSM</name>
<dbReference type="Proteomes" id="UP000002007">
    <property type="component" value="Chromosome"/>
</dbReference>
<protein>
    <recommendedName>
        <fullName evidence="4">DUF1365 domain-containing protein</fullName>
    </recommendedName>
</protein>
<evidence type="ECO:0008006" key="4">
    <source>
        <dbReference type="Google" id="ProtNLM"/>
    </source>
</evidence>
<dbReference type="Pfam" id="PF07103">
    <property type="entry name" value="DUF1365"/>
    <property type="match status" value="1"/>
</dbReference>
<dbReference type="EMBL" id="CP000910">
    <property type="protein sequence ID" value="ABY25187.1"/>
    <property type="molecule type" value="Genomic_DNA"/>
</dbReference>
<dbReference type="RefSeq" id="WP_012246815.1">
    <property type="nucleotide sequence ID" value="NC_010168.1"/>
</dbReference>
<dbReference type="InterPro" id="IPR010775">
    <property type="entry name" value="DUF1365"/>
</dbReference>
<dbReference type="PANTHER" id="PTHR33973">
    <property type="entry name" value="OS07G0153300 PROTEIN"/>
    <property type="match status" value="1"/>
</dbReference>
<dbReference type="AlphaFoldDB" id="A9WVG6"/>
<evidence type="ECO:0000313" key="3">
    <source>
        <dbReference type="Proteomes" id="UP000002007"/>
    </source>
</evidence>
<feature type="compositionally biased region" description="Polar residues" evidence="1">
    <location>
        <begin position="237"/>
        <end position="251"/>
    </location>
</feature>
<keyword evidence="3" id="KW-1185">Reference proteome</keyword>
<gene>
    <name evidence="2" type="ordered locus">RSal33209_3478</name>
</gene>
<dbReference type="PANTHER" id="PTHR33973:SF4">
    <property type="entry name" value="OS07G0153300 PROTEIN"/>
    <property type="match status" value="1"/>
</dbReference>